<protein>
    <recommendedName>
        <fullName evidence="4">DUF4352 domain-containing protein</fullName>
    </recommendedName>
</protein>
<feature type="signal peptide" evidence="1">
    <location>
        <begin position="1"/>
        <end position="21"/>
    </location>
</feature>
<dbReference type="Proteomes" id="UP000182192">
    <property type="component" value="Unassembled WGS sequence"/>
</dbReference>
<dbReference type="RefSeq" id="WP_074962961.1">
    <property type="nucleotide sequence ID" value="NZ_FOKQ01000037.1"/>
</dbReference>
<keyword evidence="1" id="KW-0732">Signal</keyword>
<accession>A0A1I1PRN4</accession>
<feature type="chain" id="PRO_5010285869" description="DUF4352 domain-containing protein" evidence="1">
    <location>
        <begin position="22"/>
        <end position="172"/>
    </location>
</feature>
<dbReference type="EMBL" id="FOKQ01000037">
    <property type="protein sequence ID" value="SFD12574.1"/>
    <property type="molecule type" value="Genomic_DNA"/>
</dbReference>
<evidence type="ECO:0008006" key="4">
    <source>
        <dbReference type="Google" id="ProtNLM"/>
    </source>
</evidence>
<proteinExistence type="predicted"/>
<evidence type="ECO:0000256" key="1">
    <source>
        <dbReference type="SAM" id="SignalP"/>
    </source>
</evidence>
<sequence length="172" mass="19167">MKILILLTSVCLLLSGCSANSGDTDSSQVIDPDTPCLIRDSDHSVISSDGKISESFDIYFTDKNTVAIDVTVTNNTDKRLPTFDFQPKLWAETDLTPEDWSFAWADVGHCMILEAGESMVIPVSFTIREEEEGWSTAYIHVKLMAQNDSMPQDYDPNEIQFDLTVSADDLVF</sequence>
<gene>
    <name evidence="2" type="ORF">SAMN02910406_03161</name>
</gene>
<reference evidence="2 3" key="1">
    <citation type="submission" date="2016-10" db="EMBL/GenBank/DDBJ databases">
        <authorList>
            <person name="de Groot N.N."/>
        </authorList>
    </citation>
    <scope>NUCLEOTIDE SEQUENCE [LARGE SCALE GENOMIC DNA]</scope>
    <source>
        <strain evidence="2 3">AR67</strain>
    </source>
</reference>
<evidence type="ECO:0000313" key="3">
    <source>
        <dbReference type="Proteomes" id="UP000182192"/>
    </source>
</evidence>
<dbReference type="PROSITE" id="PS51257">
    <property type="entry name" value="PROKAR_LIPOPROTEIN"/>
    <property type="match status" value="1"/>
</dbReference>
<organism evidence="2 3">
    <name type="scientific">Ruminococcus albus</name>
    <dbReference type="NCBI Taxonomy" id="1264"/>
    <lineage>
        <taxon>Bacteria</taxon>
        <taxon>Bacillati</taxon>
        <taxon>Bacillota</taxon>
        <taxon>Clostridia</taxon>
        <taxon>Eubacteriales</taxon>
        <taxon>Oscillospiraceae</taxon>
        <taxon>Ruminococcus</taxon>
    </lineage>
</organism>
<dbReference type="OrthoDB" id="9990817at2"/>
<evidence type="ECO:0000313" key="2">
    <source>
        <dbReference type="EMBL" id="SFD12574.1"/>
    </source>
</evidence>
<dbReference type="AlphaFoldDB" id="A0A1I1PRN4"/>
<name>A0A1I1PRN4_RUMAL</name>